<evidence type="ECO:0000256" key="2">
    <source>
        <dbReference type="SAM" id="Phobius"/>
    </source>
</evidence>
<dbReference type="AlphaFoldDB" id="A0A7W8X1S1"/>
<keyword evidence="2" id="KW-0472">Membrane</keyword>
<feature type="transmembrane region" description="Helical" evidence="2">
    <location>
        <begin position="27"/>
        <end position="49"/>
    </location>
</feature>
<evidence type="ECO:0000313" key="3">
    <source>
        <dbReference type="EMBL" id="MBB5513079.1"/>
    </source>
</evidence>
<organism evidence="3 4">
    <name type="scientific">Neomicrococcus aestuarii</name>
    <dbReference type="NCBI Taxonomy" id="556325"/>
    <lineage>
        <taxon>Bacteria</taxon>
        <taxon>Bacillati</taxon>
        <taxon>Actinomycetota</taxon>
        <taxon>Actinomycetes</taxon>
        <taxon>Micrococcales</taxon>
        <taxon>Micrococcaceae</taxon>
        <taxon>Neomicrococcus</taxon>
    </lineage>
</organism>
<dbReference type="RefSeq" id="WP_183665256.1">
    <property type="nucleotide sequence ID" value="NZ_BAAARH010000012.1"/>
</dbReference>
<keyword evidence="2" id="KW-1133">Transmembrane helix</keyword>
<evidence type="ECO:0000313" key="4">
    <source>
        <dbReference type="Proteomes" id="UP000580797"/>
    </source>
</evidence>
<feature type="transmembrane region" description="Helical" evidence="2">
    <location>
        <begin position="69"/>
        <end position="90"/>
    </location>
</feature>
<sequence length="478" mass="52879">MIVMGRKGKSNEPHSASSKSTPRRSQLLFAVLGMVGIGVMVFVVLWFIVAGVVNSSWPWELASEGTTRASILSTVFAAVAGMGGITYLTIAYRKQSDSEALSFMNRLENAARQLSSFDPTVQFAGIYALEALADESEEDRKQLCIDVLCGYLRLPYQGNGEPSLLREVVEKRTWTFERGNVEEIRSHILRPADREVRLTIIRTITKHLQAHSPNSWSNLNLDFTGVLFDGGDFSGAVFSGKSVSFSGASFTGTEVTFKDAVFSSENLDFSMSEFRSERIDFTGATFIGGMTYFKHARFSRGDAIFTEAKFQEGGTVSFRYANFSGRLVDFSSAEFSGGTLNFEEAVFSRVMMNFSDSVFSGSLLLFTWARIEGMWLNFHGSTFSGGELKFSNTEMSHGYLSFNDTIFEENGKVSFRRSNFVGTKVTFKDVVLGGGSLDFTNPQSWEVPPMVPWKEGKPPIGVTPEEWPPTVATTDPPK</sequence>
<feature type="region of interest" description="Disordered" evidence="1">
    <location>
        <begin position="454"/>
        <end position="478"/>
    </location>
</feature>
<keyword evidence="2" id="KW-0812">Transmembrane</keyword>
<reference evidence="3 4" key="1">
    <citation type="submission" date="2020-08" db="EMBL/GenBank/DDBJ databases">
        <title>Sequencing the genomes of 1000 actinobacteria strains.</title>
        <authorList>
            <person name="Klenk H.-P."/>
        </authorList>
    </citation>
    <scope>NUCLEOTIDE SEQUENCE [LARGE SCALE GENOMIC DNA]</scope>
    <source>
        <strain evidence="3 4">DSM 105783</strain>
    </source>
</reference>
<proteinExistence type="predicted"/>
<dbReference type="EMBL" id="JACHDR010000001">
    <property type="protein sequence ID" value="MBB5513079.1"/>
    <property type="molecule type" value="Genomic_DNA"/>
</dbReference>
<gene>
    <name evidence="3" type="ORF">HD598_001766</name>
</gene>
<protein>
    <submittedName>
        <fullName evidence="3">Uncharacterized protein YjbI with pentapeptide repeats</fullName>
    </submittedName>
</protein>
<evidence type="ECO:0000256" key="1">
    <source>
        <dbReference type="SAM" id="MobiDB-lite"/>
    </source>
</evidence>
<feature type="region of interest" description="Disordered" evidence="1">
    <location>
        <begin position="1"/>
        <end position="20"/>
    </location>
</feature>
<dbReference type="Proteomes" id="UP000580797">
    <property type="component" value="Unassembled WGS sequence"/>
</dbReference>
<accession>A0A7W8X1S1</accession>
<dbReference type="Gene3D" id="2.160.20.80">
    <property type="entry name" value="E3 ubiquitin-protein ligase SopA"/>
    <property type="match status" value="1"/>
</dbReference>
<comment type="caution">
    <text evidence="3">The sequence shown here is derived from an EMBL/GenBank/DDBJ whole genome shotgun (WGS) entry which is preliminary data.</text>
</comment>
<name>A0A7W8X1S1_9MICC</name>